<proteinExistence type="predicted"/>
<dbReference type="EMBL" id="KZ369026">
    <property type="protein sequence ID" value="PIO10648.1"/>
    <property type="molecule type" value="Genomic_DNA"/>
</dbReference>
<protein>
    <submittedName>
        <fullName evidence="1">Uncharacterized protein</fullName>
    </submittedName>
</protein>
<accession>A0A2G9Q4V5</accession>
<sequence>MTGSMDLTPTPMSERPRSWRKWSRVCTRISGYIDRKISSGNSGRTSNYENISSTEISGECCKKVSSCAVFLFFLSLLRLCCSMCFS</sequence>
<keyword evidence="2" id="KW-1185">Reference proteome</keyword>
<dbReference type="Proteomes" id="UP000228934">
    <property type="component" value="Unassembled WGS sequence"/>
</dbReference>
<dbReference type="AlphaFoldDB" id="A0A2G9Q4V5"/>
<name>A0A2G9Q4V5_AQUCT</name>
<evidence type="ECO:0000313" key="1">
    <source>
        <dbReference type="EMBL" id="PIO10648.1"/>
    </source>
</evidence>
<reference evidence="2" key="1">
    <citation type="journal article" date="2017" name="Nat. Commun.">
        <title>The North American bullfrog draft genome provides insight into hormonal regulation of long noncoding RNA.</title>
        <authorList>
            <person name="Hammond S.A."/>
            <person name="Warren R.L."/>
            <person name="Vandervalk B.P."/>
            <person name="Kucuk E."/>
            <person name="Khan H."/>
            <person name="Gibb E.A."/>
            <person name="Pandoh P."/>
            <person name="Kirk H."/>
            <person name="Zhao Y."/>
            <person name="Jones M."/>
            <person name="Mungall A.J."/>
            <person name="Coope R."/>
            <person name="Pleasance S."/>
            <person name="Moore R.A."/>
            <person name="Holt R.A."/>
            <person name="Round J.M."/>
            <person name="Ohora S."/>
            <person name="Walle B.V."/>
            <person name="Veldhoen N."/>
            <person name="Helbing C.C."/>
            <person name="Birol I."/>
        </authorList>
    </citation>
    <scope>NUCLEOTIDE SEQUENCE [LARGE SCALE GENOMIC DNA]</scope>
</reference>
<organism evidence="1 2">
    <name type="scientific">Aquarana catesbeiana</name>
    <name type="common">American bullfrog</name>
    <name type="synonym">Rana catesbeiana</name>
    <dbReference type="NCBI Taxonomy" id="8400"/>
    <lineage>
        <taxon>Eukaryota</taxon>
        <taxon>Metazoa</taxon>
        <taxon>Chordata</taxon>
        <taxon>Craniata</taxon>
        <taxon>Vertebrata</taxon>
        <taxon>Euteleostomi</taxon>
        <taxon>Amphibia</taxon>
        <taxon>Batrachia</taxon>
        <taxon>Anura</taxon>
        <taxon>Neobatrachia</taxon>
        <taxon>Ranoidea</taxon>
        <taxon>Ranidae</taxon>
        <taxon>Aquarana</taxon>
    </lineage>
</organism>
<evidence type="ECO:0000313" key="2">
    <source>
        <dbReference type="Proteomes" id="UP000228934"/>
    </source>
</evidence>
<gene>
    <name evidence="1" type="ORF">AB205_0134310</name>
</gene>